<organism evidence="1 2">
    <name type="scientific">Nocardia otitidiscaviarum</name>
    <dbReference type="NCBI Taxonomy" id="1823"/>
    <lineage>
        <taxon>Bacteria</taxon>
        <taxon>Bacillati</taxon>
        <taxon>Actinomycetota</taxon>
        <taxon>Actinomycetes</taxon>
        <taxon>Mycobacteriales</taxon>
        <taxon>Nocardiaceae</taxon>
        <taxon>Nocardia</taxon>
    </lineage>
</organism>
<reference evidence="1 2" key="1">
    <citation type="submission" date="2019-07" db="EMBL/GenBank/DDBJ databases">
        <title>Complete Genome Sequence and Methylome Analysis of Nocardia otitidis-caviarum NEB252.</title>
        <authorList>
            <person name="Fomenkov A."/>
            <person name="Anton B.P."/>
            <person name="Vincze T."/>
            <person name="Roberts R.J."/>
        </authorList>
    </citation>
    <scope>NUCLEOTIDE SEQUENCE [LARGE SCALE GENOMIC DNA]</scope>
    <source>
        <strain evidence="1 2">NEB252</strain>
    </source>
</reference>
<dbReference type="EMBL" id="CP041695">
    <property type="protein sequence ID" value="QDP80068.1"/>
    <property type="molecule type" value="Genomic_DNA"/>
</dbReference>
<evidence type="ECO:0000313" key="1">
    <source>
        <dbReference type="EMBL" id="QDP80068.1"/>
    </source>
</evidence>
<protein>
    <submittedName>
        <fullName evidence="1">Uncharacterized protein</fullName>
    </submittedName>
</protein>
<proteinExistence type="predicted"/>
<dbReference type="AlphaFoldDB" id="A0A516NME1"/>
<accession>A0A516NME1</accession>
<sequence length="148" mass="16388">MATLAIDDLPAPAANVLRRRARAAGQPLPDYLRAELTRLARTRVPVDAIVDFLESDNPPSDSAEFDATTTALSAEYNLPPETVQVLTRRANATGIPLPDYIHRELLTLARRTSIDDVVLELREVQQQNPELQIDMEAVISAVRYARAD</sequence>
<gene>
    <name evidence="1" type="ORF">FOH10_16440</name>
</gene>
<dbReference type="GeneID" id="80333967"/>
<dbReference type="KEGG" id="nod:FOH10_16440"/>
<dbReference type="RefSeq" id="WP_029924614.1">
    <property type="nucleotide sequence ID" value="NZ_CP041695.1"/>
</dbReference>
<dbReference type="Proteomes" id="UP000317039">
    <property type="component" value="Chromosome"/>
</dbReference>
<evidence type="ECO:0000313" key="2">
    <source>
        <dbReference type="Proteomes" id="UP000317039"/>
    </source>
</evidence>
<name>A0A516NME1_9NOCA</name>